<evidence type="ECO:0000313" key="4">
    <source>
        <dbReference type="Proteomes" id="UP001396334"/>
    </source>
</evidence>
<feature type="signal peptide" evidence="2">
    <location>
        <begin position="1"/>
        <end position="20"/>
    </location>
</feature>
<sequence length="138" mass="14543">MASITWILFFSFALVQSVVGRAGHITSLVRTNLGPAAQVAARDIISSVGGEAVSPAQLKKSSAIISSAAGNEISPDQLKKIGKEIKEAFKNIESDVSEEISPEQEQKLIEEMAKDLAPSPDSDAPFSDDGDEDAPSNS</sequence>
<feature type="compositionally biased region" description="Basic and acidic residues" evidence="1">
    <location>
        <begin position="104"/>
        <end position="114"/>
    </location>
</feature>
<reference evidence="3 4" key="1">
    <citation type="journal article" date="2024" name="G3 (Bethesda)">
        <title>Genome assembly of Hibiscus sabdariffa L. provides insights into metabolisms of medicinal natural products.</title>
        <authorList>
            <person name="Kim T."/>
        </authorList>
    </citation>
    <scope>NUCLEOTIDE SEQUENCE [LARGE SCALE GENOMIC DNA]</scope>
    <source>
        <strain evidence="3">TK-2024</strain>
        <tissue evidence="3">Old leaves</tissue>
    </source>
</reference>
<dbReference type="EMBL" id="JBBPBN010000006">
    <property type="protein sequence ID" value="KAK9036196.1"/>
    <property type="molecule type" value="Genomic_DNA"/>
</dbReference>
<feature type="region of interest" description="Disordered" evidence="1">
    <location>
        <begin position="95"/>
        <end position="138"/>
    </location>
</feature>
<dbReference type="Proteomes" id="UP001396334">
    <property type="component" value="Unassembled WGS sequence"/>
</dbReference>
<feature type="chain" id="PRO_5046342127" evidence="2">
    <location>
        <begin position="21"/>
        <end position="138"/>
    </location>
</feature>
<evidence type="ECO:0000256" key="1">
    <source>
        <dbReference type="SAM" id="MobiDB-lite"/>
    </source>
</evidence>
<feature type="compositionally biased region" description="Low complexity" evidence="1">
    <location>
        <begin position="115"/>
        <end position="125"/>
    </location>
</feature>
<comment type="caution">
    <text evidence="3">The sequence shown here is derived from an EMBL/GenBank/DDBJ whole genome shotgun (WGS) entry which is preliminary data.</text>
</comment>
<evidence type="ECO:0000256" key="2">
    <source>
        <dbReference type="SAM" id="SignalP"/>
    </source>
</evidence>
<name>A0ABR2TFC7_9ROSI</name>
<gene>
    <name evidence="3" type="ORF">V6N11_078205</name>
</gene>
<protein>
    <submittedName>
        <fullName evidence="3">Uncharacterized protein</fullName>
    </submittedName>
</protein>
<accession>A0ABR2TFC7</accession>
<keyword evidence="2" id="KW-0732">Signal</keyword>
<organism evidence="3 4">
    <name type="scientific">Hibiscus sabdariffa</name>
    <name type="common">roselle</name>
    <dbReference type="NCBI Taxonomy" id="183260"/>
    <lineage>
        <taxon>Eukaryota</taxon>
        <taxon>Viridiplantae</taxon>
        <taxon>Streptophyta</taxon>
        <taxon>Embryophyta</taxon>
        <taxon>Tracheophyta</taxon>
        <taxon>Spermatophyta</taxon>
        <taxon>Magnoliopsida</taxon>
        <taxon>eudicotyledons</taxon>
        <taxon>Gunneridae</taxon>
        <taxon>Pentapetalae</taxon>
        <taxon>rosids</taxon>
        <taxon>malvids</taxon>
        <taxon>Malvales</taxon>
        <taxon>Malvaceae</taxon>
        <taxon>Malvoideae</taxon>
        <taxon>Hibiscus</taxon>
    </lineage>
</organism>
<evidence type="ECO:0000313" key="3">
    <source>
        <dbReference type="EMBL" id="KAK9036196.1"/>
    </source>
</evidence>
<feature type="compositionally biased region" description="Acidic residues" evidence="1">
    <location>
        <begin position="126"/>
        <end position="138"/>
    </location>
</feature>
<keyword evidence="4" id="KW-1185">Reference proteome</keyword>
<proteinExistence type="predicted"/>